<comment type="caution">
    <text evidence="1">The sequence shown here is derived from an EMBL/GenBank/DDBJ whole genome shotgun (WGS) entry which is preliminary data.</text>
</comment>
<gene>
    <name evidence="1" type="ORF">PHMEG_00031058</name>
</gene>
<keyword evidence="2" id="KW-1185">Reference proteome</keyword>
<sequence length="185" mass="19882">MDFVEGVLPVVLQDLAPDNYVLKSSSAFCMGILAEISDDKFFSEGENMLQPPFESVGNDDDVVDYACAAVARMIIVGGANLPLEVVLPVFLGALPLKADMDVSPVCFRCLDGLVSSQKPVAMNLMPQVLDVYAKALTLTSSVEEESQAEVKNRVRCLLSAYEAQMKEVIAQMSPDAQTALSSALN</sequence>
<dbReference type="SUPFAM" id="SSF48371">
    <property type="entry name" value="ARM repeat"/>
    <property type="match status" value="1"/>
</dbReference>
<protein>
    <submittedName>
        <fullName evidence="1">Importin</fullName>
    </submittedName>
</protein>
<reference evidence="2" key="1">
    <citation type="submission" date="2017-03" db="EMBL/GenBank/DDBJ databases">
        <title>Phytopthora megakarya and P. palmivora, two closely related causual agents of cacao black pod achieved similar genome size and gene model numbers by different mechanisms.</title>
        <authorList>
            <person name="Ali S."/>
            <person name="Shao J."/>
            <person name="Larry D.J."/>
            <person name="Kronmiller B."/>
            <person name="Shen D."/>
            <person name="Strem M.D."/>
            <person name="Melnick R.L."/>
            <person name="Guiltinan M.J."/>
            <person name="Tyler B.M."/>
            <person name="Meinhardt L.W."/>
            <person name="Bailey B.A."/>
        </authorList>
    </citation>
    <scope>NUCLEOTIDE SEQUENCE [LARGE SCALE GENOMIC DNA]</scope>
    <source>
        <strain evidence="2">zdho120</strain>
    </source>
</reference>
<dbReference type="STRING" id="4795.A0A225UXI8"/>
<evidence type="ECO:0000313" key="1">
    <source>
        <dbReference type="EMBL" id="OWY98225.1"/>
    </source>
</evidence>
<name>A0A225UXI8_9STRA</name>
<dbReference type="OrthoDB" id="7862313at2759"/>
<dbReference type="InterPro" id="IPR011989">
    <property type="entry name" value="ARM-like"/>
</dbReference>
<dbReference type="Gene3D" id="1.25.10.10">
    <property type="entry name" value="Leucine-rich Repeat Variant"/>
    <property type="match status" value="1"/>
</dbReference>
<dbReference type="Proteomes" id="UP000198211">
    <property type="component" value="Unassembled WGS sequence"/>
</dbReference>
<proteinExistence type="predicted"/>
<dbReference type="EMBL" id="NBNE01009611">
    <property type="protein sequence ID" value="OWY98225.1"/>
    <property type="molecule type" value="Genomic_DNA"/>
</dbReference>
<organism evidence="1 2">
    <name type="scientific">Phytophthora megakarya</name>
    <dbReference type="NCBI Taxonomy" id="4795"/>
    <lineage>
        <taxon>Eukaryota</taxon>
        <taxon>Sar</taxon>
        <taxon>Stramenopiles</taxon>
        <taxon>Oomycota</taxon>
        <taxon>Peronosporomycetes</taxon>
        <taxon>Peronosporales</taxon>
        <taxon>Peronosporaceae</taxon>
        <taxon>Phytophthora</taxon>
    </lineage>
</organism>
<accession>A0A225UXI8</accession>
<evidence type="ECO:0000313" key="2">
    <source>
        <dbReference type="Proteomes" id="UP000198211"/>
    </source>
</evidence>
<dbReference type="AlphaFoldDB" id="A0A225UXI8"/>
<dbReference type="InterPro" id="IPR016024">
    <property type="entry name" value="ARM-type_fold"/>
</dbReference>